<evidence type="ECO:0000256" key="4">
    <source>
        <dbReference type="ARBA" id="ARBA00022679"/>
    </source>
</evidence>
<comment type="catalytic activity">
    <reaction evidence="1">
        <text>ATP + protein L-histidine = ADP + protein N-phospho-L-histidine.</text>
        <dbReference type="EC" id="2.7.13.3"/>
    </reaction>
</comment>
<accession>A0A6I2M678</accession>
<dbReference type="EC" id="2.7.13.3" evidence="2"/>
<dbReference type="PANTHER" id="PTHR44936:SF9">
    <property type="entry name" value="SENSOR PROTEIN CREC"/>
    <property type="match status" value="1"/>
</dbReference>
<dbReference type="InterPro" id="IPR005467">
    <property type="entry name" value="His_kinase_dom"/>
</dbReference>
<evidence type="ECO:0000256" key="3">
    <source>
        <dbReference type="ARBA" id="ARBA00022553"/>
    </source>
</evidence>
<keyword evidence="4" id="KW-0808">Transferase</keyword>
<dbReference type="PROSITE" id="PS50109">
    <property type="entry name" value="HIS_KIN"/>
    <property type="match status" value="1"/>
</dbReference>
<evidence type="ECO:0000256" key="8">
    <source>
        <dbReference type="ARBA" id="ARBA00023012"/>
    </source>
</evidence>
<organism evidence="11 12">
    <name type="scientific">Metabacillus idriensis</name>
    <dbReference type="NCBI Taxonomy" id="324768"/>
    <lineage>
        <taxon>Bacteria</taxon>
        <taxon>Bacillati</taxon>
        <taxon>Bacillota</taxon>
        <taxon>Bacilli</taxon>
        <taxon>Bacillales</taxon>
        <taxon>Bacillaceae</taxon>
        <taxon>Metabacillus</taxon>
    </lineage>
</organism>
<gene>
    <name evidence="11" type="ORF">GJU41_02755</name>
</gene>
<dbReference type="Pfam" id="PF02518">
    <property type="entry name" value="HATPase_c"/>
    <property type="match status" value="1"/>
</dbReference>
<keyword evidence="9" id="KW-0472">Membrane</keyword>
<evidence type="ECO:0000256" key="7">
    <source>
        <dbReference type="ARBA" id="ARBA00022840"/>
    </source>
</evidence>
<dbReference type="GO" id="GO:0004673">
    <property type="term" value="F:protein histidine kinase activity"/>
    <property type="evidence" value="ECO:0007669"/>
    <property type="project" value="UniProtKB-EC"/>
</dbReference>
<keyword evidence="12" id="KW-1185">Reference proteome</keyword>
<dbReference type="InterPro" id="IPR003594">
    <property type="entry name" value="HATPase_dom"/>
</dbReference>
<dbReference type="EMBL" id="WKKF01000001">
    <property type="protein sequence ID" value="MRX52882.1"/>
    <property type="molecule type" value="Genomic_DNA"/>
</dbReference>
<dbReference type="InterPro" id="IPR036890">
    <property type="entry name" value="HATPase_C_sf"/>
</dbReference>
<dbReference type="PANTHER" id="PTHR44936">
    <property type="entry name" value="SENSOR PROTEIN CREC"/>
    <property type="match status" value="1"/>
</dbReference>
<feature type="transmembrane region" description="Helical" evidence="9">
    <location>
        <begin position="66"/>
        <end position="87"/>
    </location>
</feature>
<feature type="transmembrane region" description="Helical" evidence="9">
    <location>
        <begin position="159"/>
        <end position="181"/>
    </location>
</feature>
<name>A0A6I2M678_9BACI</name>
<evidence type="ECO:0000259" key="10">
    <source>
        <dbReference type="PROSITE" id="PS50109"/>
    </source>
</evidence>
<dbReference type="SMART" id="SM00387">
    <property type="entry name" value="HATPase_c"/>
    <property type="match status" value="1"/>
</dbReference>
<evidence type="ECO:0000256" key="2">
    <source>
        <dbReference type="ARBA" id="ARBA00012438"/>
    </source>
</evidence>
<keyword evidence="9" id="KW-0812">Transmembrane</keyword>
<dbReference type="GO" id="GO:0005524">
    <property type="term" value="F:ATP binding"/>
    <property type="evidence" value="ECO:0007669"/>
    <property type="project" value="UniProtKB-KW"/>
</dbReference>
<evidence type="ECO:0000313" key="12">
    <source>
        <dbReference type="Proteomes" id="UP000441585"/>
    </source>
</evidence>
<dbReference type="SUPFAM" id="SSF55874">
    <property type="entry name" value="ATPase domain of HSP90 chaperone/DNA topoisomerase II/histidine kinase"/>
    <property type="match status" value="1"/>
</dbReference>
<dbReference type="CDD" id="cd00075">
    <property type="entry name" value="HATPase"/>
    <property type="match status" value="1"/>
</dbReference>
<keyword evidence="6" id="KW-0418">Kinase</keyword>
<evidence type="ECO:0000256" key="5">
    <source>
        <dbReference type="ARBA" id="ARBA00022741"/>
    </source>
</evidence>
<dbReference type="PRINTS" id="PR00344">
    <property type="entry name" value="BCTRLSENSOR"/>
</dbReference>
<comment type="caution">
    <text evidence="11">The sequence shown here is derived from an EMBL/GenBank/DDBJ whole genome shotgun (WGS) entry which is preliminary data.</text>
</comment>
<dbReference type="AlphaFoldDB" id="A0A6I2M678"/>
<evidence type="ECO:0000256" key="6">
    <source>
        <dbReference type="ARBA" id="ARBA00022777"/>
    </source>
</evidence>
<dbReference type="GO" id="GO:0000160">
    <property type="term" value="P:phosphorelay signal transduction system"/>
    <property type="evidence" value="ECO:0007669"/>
    <property type="project" value="UniProtKB-KW"/>
</dbReference>
<feature type="transmembrane region" description="Helical" evidence="9">
    <location>
        <begin position="128"/>
        <end position="147"/>
    </location>
</feature>
<proteinExistence type="predicted"/>
<feature type="transmembrane region" description="Helical" evidence="9">
    <location>
        <begin position="99"/>
        <end position="116"/>
    </location>
</feature>
<keyword evidence="8" id="KW-0902">Two-component regulatory system</keyword>
<feature type="transmembrane region" description="Helical" evidence="9">
    <location>
        <begin position="19"/>
        <end position="37"/>
    </location>
</feature>
<feature type="domain" description="Histidine kinase" evidence="10">
    <location>
        <begin position="324"/>
        <end position="429"/>
    </location>
</feature>
<dbReference type="Gene3D" id="3.30.565.10">
    <property type="entry name" value="Histidine kinase-like ATPase, C-terminal domain"/>
    <property type="match status" value="1"/>
</dbReference>
<protein>
    <recommendedName>
        <fullName evidence="2">histidine kinase</fullName>
        <ecNumber evidence="2">2.7.13.3</ecNumber>
    </recommendedName>
</protein>
<reference evidence="11 12" key="1">
    <citation type="submission" date="2019-11" db="EMBL/GenBank/DDBJ databases">
        <title>Bacillus idriensis genome.</title>
        <authorList>
            <person name="Konopka E.N."/>
            <person name="Newman J.D."/>
        </authorList>
    </citation>
    <scope>NUCLEOTIDE SEQUENCE [LARGE SCALE GENOMIC DNA]</scope>
    <source>
        <strain evidence="11 12">DSM 19097</strain>
    </source>
</reference>
<dbReference type="Proteomes" id="UP000441585">
    <property type="component" value="Unassembled WGS sequence"/>
</dbReference>
<keyword evidence="3" id="KW-0597">Phosphoprotein</keyword>
<keyword evidence="9" id="KW-1133">Transmembrane helix</keyword>
<dbReference type="InterPro" id="IPR050980">
    <property type="entry name" value="2C_sensor_his_kinase"/>
</dbReference>
<keyword evidence="7" id="KW-0067">ATP-binding</keyword>
<evidence type="ECO:0000256" key="9">
    <source>
        <dbReference type="SAM" id="Phobius"/>
    </source>
</evidence>
<dbReference type="RefSeq" id="WP_083328084.1">
    <property type="nucleotide sequence ID" value="NZ_CAJGAA010000001.1"/>
</dbReference>
<evidence type="ECO:0000256" key="1">
    <source>
        <dbReference type="ARBA" id="ARBA00000085"/>
    </source>
</evidence>
<evidence type="ECO:0000313" key="11">
    <source>
        <dbReference type="EMBL" id="MRX52882.1"/>
    </source>
</evidence>
<keyword evidence="5" id="KW-0547">Nucleotide-binding</keyword>
<sequence>MCNVCTLFGMEVSELKERILAVLLMMIAVPLAGEFKFYPFNDAFRVSLGTPAFFLFLLWNRGIHPYIAGVLTGTSVFVFRFLLSVIISDIPVEEAIYRHLPVLLYYAMYAFIFHITKLNEQHNKPFMIGLLGVVIEFCASLSEMAIRSSLADQIISFHAIKQIIFIAFIRSFFVLGFFNIIKLREAKLAEEEQRRQNEQMLLFISNLYEESVQLKKTMQNAEEITHKCYDFYRRLKSGDSHGHEAQTALQIAGLVHEMKKDNQRIYAGLSKLMNSEKLEDYMSIEQLSNIMFVSNRRYAELLNKHVSFSLHVEGEHPPYQVNMVLSLINNLIGNALEAIEQEGHVSLYVIRRDRMVEFQVCDNGPGIEQKLKEVIFKEGFTTKYDAWGNPSTGIGLSYVKQTVDKLGGHIKLIDSHKETIFVIGLPIDAMIQKGQVK</sequence>
<dbReference type="InterPro" id="IPR004358">
    <property type="entry name" value="Sig_transdc_His_kin-like_C"/>
</dbReference>